<keyword evidence="1" id="KW-0472">Membrane</keyword>
<dbReference type="RefSeq" id="WP_156230838.1">
    <property type="nucleotide sequence ID" value="NZ_CP046455.1"/>
</dbReference>
<protein>
    <submittedName>
        <fullName evidence="2">Uncharacterized protein</fullName>
    </submittedName>
</protein>
<reference evidence="2 3" key="1">
    <citation type="submission" date="2019-11" db="EMBL/GenBank/DDBJ databases">
        <title>Complete genome sequence of Corynebacterium kalinowskii 1959, a novel Corynebacterium species isolated from soil of a small paddock in Vilsendorf, Germany.</title>
        <authorList>
            <person name="Schaffert L."/>
            <person name="Ruwe M."/>
            <person name="Milse J."/>
            <person name="Hanuschka K."/>
            <person name="Ortseifen V."/>
            <person name="Droste J."/>
            <person name="Brandt D."/>
            <person name="Schlueter L."/>
            <person name="Kutter Y."/>
            <person name="Vinke S."/>
            <person name="Viehoefer P."/>
            <person name="Jacob L."/>
            <person name="Luebke N.-C."/>
            <person name="Schulte-Berndt E."/>
            <person name="Hain C."/>
            <person name="Linder M."/>
            <person name="Schmidt P."/>
            <person name="Wollenschlaeger L."/>
            <person name="Luttermann T."/>
            <person name="Thieme E."/>
            <person name="Hassa J."/>
            <person name="Haak M."/>
            <person name="Wittchen M."/>
            <person name="Mentz A."/>
            <person name="Persicke M."/>
            <person name="Busche T."/>
            <person name="Ruckert C."/>
        </authorList>
    </citation>
    <scope>NUCLEOTIDE SEQUENCE [LARGE SCALE GENOMIC DNA]</scope>
    <source>
        <strain evidence="2 3">2039</strain>
    </source>
</reference>
<feature type="transmembrane region" description="Helical" evidence="1">
    <location>
        <begin position="20"/>
        <end position="38"/>
    </location>
</feature>
<dbReference type="KEGG" id="cok:COCCU_06990"/>
<evidence type="ECO:0000256" key="1">
    <source>
        <dbReference type="SAM" id="Phobius"/>
    </source>
</evidence>
<evidence type="ECO:0000313" key="2">
    <source>
        <dbReference type="EMBL" id="QGU07332.1"/>
    </source>
</evidence>
<dbReference type="AlphaFoldDB" id="A0A6B8VP40"/>
<evidence type="ECO:0000313" key="3">
    <source>
        <dbReference type="Proteomes" id="UP000424462"/>
    </source>
</evidence>
<dbReference type="Proteomes" id="UP000424462">
    <property type="component" value="Chromosome"/>
</dbReference>
<sequence length="78" mass="8692">MPADRSNPVASRRISYPTWNLLGVFTYSGFAFTEIAPVSGAHPRHPLPRFHLLVTVPAWLLLTLADDMISFWLHASGC</sequence>
<feature type="transmembrane region" description="Helical" evidence="1">
    <location>
        <begin position="50"/>
        <end position="73"/>
    </location>
</feature>
<keyword evidence="3" id="KW-1185">Reference proteome</keyword>
<dbReference type="EMBL" id="CP046455">
    <property type="protein sequence ID" value="QGU07332.1"/>
    <property type="molecule type" value="Genomic_DNA"/>
</dbReference>
<keyword evidence="1" id="KW-1133">Transmembrane helix</keyword>
<accession>A0A6B8VP40</accession>
<proteinExistence type="predicted"/>
<organism evidence="2 3">
    <name type="scientific">Corynebacterium occultum</name>
    <dbReference type="NCBI Taxonomy" id="2675219"/>
    <lineage>
        <taxon>Bacteria</taxon>
        <taxon>Bacillati</taxon>
        <taxon>Actinomycetota</taxon>
        <taxon>Actinomycetes</taxon>
        <taxon>Mycobacteriales</taxon>
        <taxon>Corynebacteriaceae</taxon>
        <taxon>Corynebacterium</taxon>
    </lineage>
</organism>
<gene>
    <name evidence="2" type="ORF">COCCU_06990</name>
</gene>
<name>A0A6B8VP40_9CORY</name>
<keyword evidence="1" id="KW-0812">Transmembrane</keyword>